<evidence type="ECO:0000256" key="6">
    <source>
        <dbReference type="ARBA" id="ARBA00023289"/>
    </source>
</evidence>
<dbReference type="SMART" id="SM00175">
    <property type="entry name" value="RAB"/>
    <property type="match status" value="1"/>
</dbReference>
<dbReference type="PANTHER" id="PTHR47978">
    <property type="match status" value="1"/>
</dbReference>
<dbReference type="AlphaFoldDB" id="A0ABD1KE98"/>
<dbReference type="SMART" id="SM00174">
    <property type="entry name" value="RHO"/>
    <property type="match status" value="1"/>
</dbReference>
<dbReference type="PRINTS" id="PR00449">
    <property type="entry name" value="RASTRNSFRMNG"/>
</dbReference>
<accession>A0ABD1KE98</accession>
<dbReference type="EMBL" id="JBHFQA010000006">
    <property type="protein sequence ID" value="KAL2097434.1"/>
    <property type="molecule type" value="Genomic_DNA"/>
</dbReference>
<keyword evidence="9" id="KW-1185">Reference proteome</keyword>
<dbReference type="GO" id="GO:0005525">
    <property type="term" value="F:GTP binding"/>
    <property type="evidence" value="ECO:0007669"/>
    <property type="project" value="UniProtKB-KW"/>
</dbReference>
<keyword evidence="3" id="KW-0342">GTP-binding</keyword>
<dbReference type="PROSITE" id="PS51420">
    <property type="entry name" value="RHO"/>
    <property type="match status" value="1"/>
</dbReference>
<keyword evidence="2" id="KW-0547">Nucleotide-binding</keyword>
<keyword evidence="5" id="KW-0449">Lipoprotein</keyword>
<keyword evidence="6" id="KW-0636">Prenylation</keyword>
<organism evidence="8 9">
    <name type="scientific">Coilia grayii</name>
    <name type="common">Gray's grenadier anchovy</name>
    <dbReference type="NCBI Taxonomy" id="363190"/>
    <lineage>
        <taxon>Eukaryota</taxon>
        <taxon>Metazoa</taxon>
        <taxon>Chordata</taxon>
        <taxon>Craniata</taxon>
        <taxon>Vertebrata</taxon>
        <taxon>Euteleostomi</taxon>
        <taxon>Actinopterygii</taxon>
        <taxon>Neopterygii</taxon>
        <taxon>Teleostei</taxon>
        <taxon>Clupei</taxon>
        <taxon>Clupeiformes</taxon>
        <taxon>Clupeoidei</taxon>
        <taxon>Engraulidae</taxon>
        <taxon>Coilinae</taxon>
        <taxon>Coilia</taxon>
    </lineage>
</organism>
<dbReference type="InterPro" id="IPR005225">
    <property type="entry name" value="Small_GTP-bd"/>
</dbReference>
<evidence type="ECO:0000256" key="4">
    <source>
        <dbReference type="ARBA" id="ARBA00023136"/>
    </source>
</evidence>
<dbReference type="SMART" id="SM00173">
    <property type="entry name" value="RAS"/>
    <property type="match status" value="1"/>
</dbReference>
<dbReference type="NCBIfam" id="TIGR00231">
    <property type="entry name" value="small_GTP"/>
    <property type="match status" value="1"/>
</dbReference>
<evidence type="ECO:0008006" key="10">
    <source>
        <dbReference type="Google" id="ProtNLM"/>
    </source>
</evidence>
<dbReference type="PROSITE" id="PS51421">
    <property type="entry name" value="RAS"/>
    <property type="match status" value="1"/>
</dbReference>
<proteinExistence type="inferred from homology"/>
<evidence type="ECO:0000256" key="1">
    <source>
        <dbReference type="ARBA" id="ARBA00006270"/>
    </source>
</evidence>
<dbReference type="SUPFAM" id="SSF52540">
    <property type="entry name" value="P-loop containing nucleoside triphosphate hydrolases"/>
    <property type="match status" value="1"/>
</dbReference>
<comment type="similarity">
    <text evidence="1">Belongs to the small GTPase superfamily. Rab family.</text>
</comment>
<dbReference type="Pfam" id="PF00071">
    <property type="entry name" value="Ras"/>
    <property type="match status" value="1"/>
</dbReference>
<dbReference type="InterPro" id="IPR041822">
    <property type="entry name" value="Rab33A/B"/>
</dbReference>
<dbReference type="FunFam" id="3.40.50.300:FF:002685">
    <property type="entry name" value="RAB33A, member RAS oncogene family"/>
    <property type="match status" value="1"/>
</dbReference>
<dbReference type="PROSITE" id="PS51419">
    <property type="entry name" value="RAB"/>
    <property type="match status" value="1"/>
</dbReference>
<comment type="subcellular location">
    <subcellularLocation>
        <location evidence="7">Endomembrane system</location>
        <topology evidence="7">Lipid-anchor</topology>
    </subcellularLocation>
</comment>
<reference evidence="8 9" key="1">
    <citation type="submission" date="2024-09" db="EMBL/GenBank/DDBJ databases">
        <title>A chromosome-level genome assembly of Gray's grenadier anchovy, Coilia grayii.</title>
        <authorList>
            <person name="Fu Z."/>
        </authorList>
    </citation>
    <scope>NUCLEOTIDE SEQUENCE [LARGE SCALE GENOMIC DNA]</scope>
    <source>
        <strain evidence="8">G4</strain>
        <tissue evidence="8">Muscle</tissue>
    </source>
</reference>
<protein>
    <recommendedName>
        <fullName evidence="10">Ras-related protein Rab-33B</fullName>
    </recommendedName>
</protein>
<sequence length="226" mass="25843">MDASLELSTSTGNTSVPRYRIFKIVVIGDSGVGKTCLTYRFYAGRFPNKTEATIGVDFRERILDIEGEKIKIQLWDTAGQERFRKSMVQQYYRNVHAIILVFDVSNPASFRNLPLWLEECRWNAQGQEVPCILVGNKCDLVHQGSSVWAGVKGEQVRKFAEAHGMPFYLTSAKEPEGQRDHVGAIFMSLAYRITRQRTFSYRSEALGSFKLPSRNRKEKEKWACNC</sequence>
<dbReference type="SMART" id="SM00176">
    <property type="entry name" value="RAN"/>
    <property type="match status" value="1"/>
</dbReference>
<evidence type="ECO:0000256" key="3">
    <source>
        <dbReference type="ARBA" id="ARBA00023134"/>
    </source>
</evidence>
<evidence type="ECO:0000313" key="9">
    <source>
        <dbReference type="Proteomes" id="UP001591681"/>
    </source>
</evidence>
<gene>
    <name evidence="8" type="ORF">ACEWY4_006641</name>
</gene>
<evidence type="ECO:0000256" key="5">
    <source>
        <dbReference type="ARBA" id="ARBA00023288"/>
    </source>
</evidence>
<evidence type="ECO:0000313" key="8">
    <source>
        <dbReference type="EMBL" id="KAL2097434.1"/>
    </source>
</evidence>
<keyword evidence="4" id="KW-0472">Membrane</keyword>
<evidence type="ECO:0000256" key="2">
    <source>
        <dbReference type="ARBA" id="ARBA00022741"/>
    </source>
</evidence>
<dbReference type="InterPro" id="IPR001806">
    <property type="entry name" value="Small_GTPase"/>
</dbReference>
<name>A0ABD1KE98_9TELE</name>
<dbReference type="InterPro" id="IPR027417">
    <property type="entry name" value="P-loop_NTPase"/>
</dbReference>
<dbReference type="GO" id="GO:0012505">
    <property type="term" value="C:endomembrane system"/>
    <property type="evidence" value="ECO:0007669"/>
    <property type="project" value="UniProtKB-SubCell"/>
</dbReference>
<dbReference type="CDD" id="cd04115">
    <property type="entry name" value="Rab33B_Rab33A"/>
    <property type="match status" value="1"/>
</dbReference>
<dbReference type="Gene3D" id="3.40.50.300">
    <property type="entry name" value="P-loop containing nucleotide triphosphate hydrolases"/>
    <property type="match status" value="1"/>
</dbReference>
<dbReference type="Proteomes" id="UP001591681">
    <property type="component" value="Unassembled WGS sequence"/>
</dbReference>
<comment type="caution">
    <text evidence="8">The sequence shown here is derived from an EMBL/GenBank/DDBJ whole genome shotgun (WGS) entry which is preliminary data.</text>
</comment>
<evidence type="ECO:0000256" key="7">
    <source>
        <dbReference type="ARBA" id="ARBA00037868"/>
    </source>
</evidence>